<accession>A0ABQ4CMA4</accession>
<keyword evidence="1" id="KW-0805">Transcription regulation</keyword>
<evidence type="ECO:0000256" key="2">
    <source>
        <dbReference type="ARBA" id="ARBA00023125"/>
    </source>
</evidence>
<dbReference type="PROSITE" id="PS50977">
    <property type="entry name" value="HTH_TETR_2"/>
    <property type="match status" value="1"/>
</dbReference>
<protein>
    <submittedName>
        <fullName evidence="6">TetR family transcriptional regulator</fullName>
    </submittedName>
</protein>
<keyword evidence="3" id="KW-0804">Transcription</keyword>
<dbReference type="InterPro" id="IPR011075">
    <property type="entry name" value="TetR_C"/>
</dbReference>
<sequence length="193" mass="20959">MADRDEVRERVLASARRLFYGNGINVTGVDRLSEDAGVSKRTLYQRFRTKDELITAYLRQQTESLDADLMPAADSPEPPVARIRAVFTNVRKLSHSDEFQGCPVLNTTAEIHDPAHSARAVALTYKQSVQDYFAAQARLAGATDPDLLAVQLTMLLDGAMSYAAVRGGPIPESVEATVGTLLDAQLPAPDQAS</sequence>
<comment type="caution">
    <text evidence="6">The sequence shown here is derived from an EMBL/GenBank/DDBJ whole genome shotgun (WGS) entry which is preliminary data.</text>
</comment>
<evidence type="ECO:0000313" key="6">
    <source>
        <dbReference type="EMBL" id="GIF72422.1"/>
    </source>
</evidence>
<dbReference type="PANTHER" id="PTHR47506:SF3">
    <property type="entry name" value="HTH-TYPE TRANSCRIPTIONAL REGULATOR LMRA"/>
    <property type="match status" value="1"/>
</dbReference>
<dbReference type="Pfam" id="PF00440">
    <property type="entry name" value="TetR_N"/>
    <property type="match status" value="1"/>
</dbReference>
<dbReference type="PRINTS" id="PR00455">
    <property type="entry name" value="HTHTETR"/>
</dbReference>
<dbReference type="RefSeq" id="WP_203711903.1">
    <property type="nucleotide sequence ID" value="NZ_BONE01000011.1"/>
</dbReference>
<feature type="DNA-binding region" description="H-T-H motif" evidence="4">
    <location>
        <begin position="28"/>
        <end position="47"/>
    </location>
</feature>
<dbReference type="InterPro" id="IPR009057">
    <property type="entry name" value="Homeodomain-like_sf"/>
</dbReference>
<dbReference type="Proteomes" id="UP000604117">
    <property type="component" value="Unassembled WGS sequence"/>
</dbReference>
<feature type="domain" description="HTH tetR-type" evidence="5">
    <location>
        <begin position="5"/>
        <end position="65"/>
    </location>
</feature>
<proteinExistence type="predicted"/>
<reference evidence="6 7" key="1">
    <citation type="submission" date="2021-01" db="EMBL/GenBank/DDBJ databases">
        <title>Whole genome shotgun sequence of Asanoa siamensis NBRC 107932.</title>
        <authorList>
            <person name="Komaki H."/>
            <person name="Tamura T."/>
        </authorList>
    </citation>
    <scope>NUCLEOTIDE SEQUENCE [LARGE SCALE GENOMIC DNA]</scope>
    <source>
        <strain evidence="6 7">NBRC 107932</strain>
    </source>
</reference>
<dbReference type="Gene3D" id="1.10.357.10">
    <property type="entry name" value="Tetracycline Repressor, domain 2"/>
    <property type="match status" value="1"/>
</dbReference>
<keyword evidence="2 4" id="KW-0238">DNA-binding</keyword>
<organism evidence="6 7">
    <name type="scientific">Asanoa siamensis</name>
    <dbReference type="NCBI Taxonomy" id="926357"/>
    <lineage>
        <taxon>Bacteria</taxon>
        <taxon>Bacillati</taxon>
        <taxon>Actinomycetota</taxon>
        <taxon>Actinomycetes</taxon>
        <taxon>Micromonosporales</taxon>
        <taxon>Micromonosporaceae</taxon>
        <taxon>Asanoa</taxon>
    </lineage>
</organism>
<dbReference type="Pfam" id="PF16925">
    <property type="entry name" value="TetR_C_13"/>
    <property type="match status" value="1"/>
</dbReference>
<evidence type="ECO:0000259" key="5">
    <source>
        <dbReference type="PROSITE" id="PS50977"/>
    </source>
</evidence>
<dbReference type="InterPro" id="IPR036271">
    <property type="entry name" value="Tet_transcr_reg_TetR-rel_C_sf"/>
</dbReference>
<dbReference type="PANTHER" id="PTHR47506">
    <property type="entry name" value="TRANSCRIPTIONAL REGULATORY PROTEIN"/>
    <property type="match status" value="1"/>
</dbReference>
<dbReference type="InterPro" id="IPR001647">
    <property type="entry name" value="HTH_TetR"/>
</dbReference>
<evidence type="ECO:0000256" key="1">
    <source>
        <dbReference type="ARBA" id="ARBA00023015"/>
    </source>
</evidence>
<name>A0ABQ4CMA4_9ACTN</name>
<evidence type="ECO:0000256" key="3">
    <source>
        <dbReference type="ARBA" id="ARBA00023163"/>
    </source>
</evidence>
<gene>
    <name evidence="6" type="ORF">Asi02nite_19400</name>
</gene>
<dbReference type="EMBL" id="BONE01000011">
    <property type="protein sequence ID" value="GIF72422.1"/>
    <property type="molecule type" value="Genomic_DNA"/>
</dbReference>
<evidence type="ECO:0000256" key="4">
    <source>
        <dbReference type="PROSITE-ProRule" id="PRU00335"/>
    </source>
</evidence>
<dbReference type="SUPFAM" id="SSF46689">
    <property type="entry name" value="Homeodomain-like"/>
    <property type="match status" value="1"/>
</dbReference>
<dbReference type="SUPFAM" id="SSF48498">
    <property type="entry name" value="Tetracyclin repressor-like, C-terminal domain"/>
    <property type="match status" value="1"/>
</dbReference>
<keyword evidence="7" id="KW-1185">Reference proteome</keyword>
<evidence type="ECO:0000313" key="7">
    <source>
        <dbReference type="Proteomes" id="UP000604117"/>
    </source>
</evidence>